<evidence type="ECO:0000313" key="2">
    <source>
        <dbReference type="Proteomes" id="UP000451471"/>
    </source>
</evidence>
<dbReference type="EMBL" id="WSZK01000005">
    <property type="protein sequence ID" value="MWG33199.1"/>
    <property type="molecule type" value="Genomic_DNA"/>
</dbReference>
<organism evidence="1 2">
    <name type="scientific">Halomarina oriensis</name>
    <dbReference type="NCBI Taxonomy" id="671145"/>
    <lineage>
        <taxon>Archaea</taxon>
        <taxon>Methanobacteriati</taxon>
        <taxon>Methanobacteriota</taxon>
        <taxon>Stenosarchaea group</taxon>
        <taxon>Halobacteria</taxon>
        <taxon>Halobacteriales</taxon>
        <taxon>Natronomonadaceae</taxon>
        <taxon>Halomarina</taxon>
    </lineage>
</organism>
<gene>
    <name evidence="1" type="ORF">GQS65_01625</name>
</gene>
<accession>A0A6B0GID2</accession>
<proteinExistence type="predicted"/>
<dbReference type="RefSeq" id="WP_158202930.1">
    <property type="nucleotide sequence ID" value="NZ_WSZK01000005.1"/>
</dbReference>
<comment type="caution">
    <text evidence="1">The sequence shown here is derived from an EMBL/GenBank/DDBJ whole genome shotgun (WGS) entry which is preliminary data.</text>
</comment>
<keyword evidence="2" id="KW-1185">Reference proteome</keyword>
<dbReference type="PROSITE" id="PS51257">
    <property type="entry name" value="PROKAR_LIPOPROTEIN"/>
    <property type="match status" value="1"/>
</dbReference>
<dbReference type="AlphaFoldDB" id="A0A6B0GID2"/>
<reference evidence="1 2" key="1">
    <citation type="submission" date="2019-12" db="EMBL/GenBank/DDBJ databases">
        <title>Halocatena pleomorpha gen. nov. sp. nov., an extremely halophilic archaeon of family Halobacteriaceae isolated from saltpan soil.</title>
        <authorList>
            <person name="Pal Y."/>
            <person name="Verma A."/>
            <person name="Krishnamurthi S."/>
            <person name="Kumar P."/>
        </authorList>
    </citation>
    <scope>NUCLEOTIDE SEQUENCE [LARGE SCALE GENOMIC DNA]</scope>
    <source>
        <strain evidence="1 2">JCM 16495</strain>
    </source>
</reference>
<protein>
    <submittedName>
        <fullName evidence="1">Uncharacterized protein</fullName>
    </submittedName>
</protein>
<sequence>MQRRVFLAGLAGAATTLAGCSALGGGGGGEESGTGTIRIRNTDAMPRQVTVSVSGGGETYLEEETVNLALSGDSASRTIENVFTSEAPETATLTVQVSTEDAQTYEWSVSEMSTVQVTVTSGGGVEFGAPE</sequence>
<evidence type="ECO:0000313" key="1">
    <source>
        <dbReference type="EMBL" id="MWG33199.1"/>
    </source>
</evidence>
<name>A0A6B0GID2_9EURY</name>
<dbReference type="Proteomes" id="UP000451471">
    <property type="component" value="Unassembled WGS sequence"/>
</dbReference>